<keyword evidence="2" id="KW-0732">Signal</keyword>
<evidence type="ECO:0000313" key="4">
    <source>
        <dbReference type="Proteomes" id="UP001187343"/>
    </source>
</evidence>
<name>A0AA88Q1I9_9TELE</name>
<evidence type="ECO:0000256" key="2">
    <source>
        <dbReference type="SAM" id="SignalP"/>
    </source>
</evidence>
<evidence type="ECO:0000256" key="1">
    <source>
        <dbReference type="SAM" id="MobiDB-lite"/>
    </source>
</evidence>
<feature type="chain" id="PRO_5041683092" evidence="2">
    <location>
        <begin position="24"/>
        <end position="185"/>
    </location>
</feature>
<keyword evidence="4" id="KW-1185">Reference proteome</keyword>
<proteinExistence type="predicted"/>
<protein>
    <submittedName>
        <fullName evidence="3">Uncharacterized protein</fullName>
    </submittedName>
</protein>
<feature type="signal peptide" evidence="2">
    <location>
        <begin position="1"/>
        <end position="23"/>
    </location>
</feature>
<dbReference type="Proteomes" id="UP001187343">
    <property type="component" value="Unassembled WGS sequence"/>
</dbReference>
<accession>A0AA88Q1I9</accession>
<sequence>MGNQSTCSCLSALILFFASPSLPLSLSASSSLSSSALSLHSRLRVQEEPAQRAEPRVRPLLWCLITLKKDAGKQMESKAQEKCSKSVRLRSGAVHGSDSSSSPPMGITLSSKKVEAISKTFESELGITSSMRSESIYNGPECVLKSSLLDPMGPQPLVQEDKEWRKVKRTDGKRTMESFTRLILS</sequence>
<comment type="caution">
    <text evidence="3">The sequence shown here is derived from an EMBL/GenBank/DDBJ whole genome shotgun (WGS) entry which is preliminary data.</text>
</comment>
<evidence type="ECO:0000313" key="3">
    <source>
        <dbReference type="EMBL" id="KAK2899052.1"/>
    </source>
</evidence>
<organism evidence="3 4">
    <name type="scientific">Cirrhinus molitorella</name>
    <name type="common">mud carp</name>
    <dbReference type="NCBI Taxonomy" id="172907"/>
    <lineage>
        <taxon>Eukaryota</taxon>
        <taxon>Metazoa</taxon>
        <taxon>Chordata</taxon>
        <taxon>Craniata</taxon>
        <taxon>Vertebrata</taxon>
        <taxon>Euteleostomi</taxon>
        <taxon>Actinopterygii</taxon>
        <taxon>Neopterygii</taxon>
        <taxon>Teleostei</taxon>
        <taxon>Ostariophysi</taxon>
        <taxon>Cypriniformes</taxon>
        <taxon>Cyprinidae</taxon>
        <taxon>Labeoninae</taxon>
        <taxon>Labeonini</taxon>
        <taxon>Cirrhinus</taxon>
    </lineage>
</organism>
<dbReference type="AlphaFoldDB" id="A0AA88Q1I9"/>
<reference evidence="3" key="1">
    <citation type="submission" date="2023-08" db="EMBL/GenBank/DDBJ databases">
        <title>Chromosome-level Genome Assembly of mud carp (Cirrhinus molitorella).</title>
        <authorList>
            <person name="Liu H."/>
        </authorList>
    </citation>
    <scope>NUCLEOTIDE SEQUENCE</scope>
    <source>
        <strain evidence="3">Prfri</strain>
        <tissue evidence="3">Muscle</tissue>
    </source>
</reference>
<dbReference type="EMBL" id="JAUYZG010000009">
    <property type="protein sequence ID" value="KAK2899052.1"/>
    <property type="molecule type" value="Genomic_DNA"/>
</dbReference>
<feature type="region of interest" description="Disordered" evidence="1">
    <location>
        <begin position="88"/>
        <end position="107"/>
    </location>
</feature>
<gene>
    <name evidence="3" type="ORF">Q8A67_010470</name>
</gene>